<name>A0ABP0YGG6_9ROSI</name>
<feature type="compositionally biased region" description="Acidic residues" evidence="1">
    <location>
        <begin position="95"/>
        <end position="110"/>
    </location>
</feature>
<dbReference type="EMBL" id="OZ021737">
    <property type="protein sequence ID" value="CAK9317692.1"/>
    <property type="molecule type" value="Genomic_DNA"/>
</dbReference>
<protein>
    <submittedName>
        <fullName evidence="2">Uncharacterized protein</fullName>
    </submittedName>
</protein>
<accession>A0ABP0YGG6</accession>
<gene>
    <name evidence="2" type="ORF">CITCOLO1_LOCUS9604</name>
</gene>
<sequence length="116" mass="13286">HVAPVAIDSSSSSPSSFNTSPQSPLTLPSLAHAFFFAHFTFNTMTLNCSRLLHPSHLRNKRKSLHLLHLRHVFTFKERVNMEKEKEKTIDTTEKIDDEATVNVDEDEEINENPTKR</sequence>
<feature type="compositionally biased region" description="Basic and acidic residues" evidence="1">
    <location>
        <begin position="83"/>
        <end position="94"/>
    </location>
</feature>
<evidence type="ECO:0000313" key="2">
    <source>
        <dbReference type="EMBL" id="CAK9317692.1"/>
    </source>
</evidence>
<feature type="region of interest" description="Disordered" evidence="1">
    <location>
        <begin position="1"/>
        <end position="23"/>
    </location>
</feature>
<evidence type="ECO:0000313" key="3">
    <source>
        <dbReference type="Proteomes" id="UP001642487"/>
    </source>
</evidence>
<feature type="non-terminal residue" evidence="2">
    <location>
        <position position="1"/>
    </location>
</feature>
<feature type="compositionally biased region" description="Low complexity" evidence="1">
    <location>
        <begin position="9"/>
        <end position="23"/>
    </location>
</feature>
<keyword evidence="3" id="KW-1185">Reference proteome</keyword>
<reference evidence="2 3" key="1">
    <citation type="submission" date="2024-03" db="EMBL/GenBank/DDBJ databases">
        <authorList>
            <person name="Gkanogiannis A."/>
            <person name="Becerra Lopez-Lavalle L."/>
        </authorList>
    </citation>
    <scope>NUCLEOTIDE SEQUENCE [LARGE SCALE GENOMIC DNA]</scope>
</reference>
<feature type="region of interest" description="Disordered" evidence="1">
    <location>
        <begin position="83"/>
        <end position="116"/>
    </location>
</feature>
<feature type="non-terminal residue" evidence="2">
    <location>
        <position position="116"/>
    </location>
</feature>
<evidence type="ECO:0000256" key="1">
    <source>
        <dbReference type="SAM" id="MobiDB-lite"/>
    </source>
</evidence>
<dbReference type="Proteomes" id="UP001642487">
    <property type="component" value="Chromosome 3"/>
</dbReference>
<organism evidence="2 3">
    <name type="scientific">Citrullus colocynthis</name>
    <name type="common">colocynth</name>
    <dbReference type="NCBI Taxonomy" id="252529"/>
    <lineage>
        <taxon>Eukaryota</taxon>
        <taxon>Viridiplantae</taxon>
        <taxon>Streptophyta</taxon>
        <taxon>Embryophyta</taxon>
        <taxon>Tracheophyta</taxon>
        <taxon>Spermatophyta</taxon>
        <taxon>Magnoliopsida</taxon>
        <taxon>eudicotyledons</taxon>
        <taxon>Gunneridae</taxon>
        <taxon>Pentapetalae</taxon>
        <taxon>rosids</taxon>
        <taxon>fabids</taxon>
        <taxon>Cucurbitales</taxon>
        <taxon>Cucurbitaceae</taxon>
        <taxon>Benincaseae</taxon>
        <taxon>Citrullus</taxon>
    </lineage>
</organism>
<proteinExistence type="predicted"/>